<comment type="caution">
    <text evidence="2">The sequence shown here is derived from an EMBL/GenBank/DDBJ whole genome shotgun (WGS) entry which is preliminary data.</text>
</comment>
<dbReference type="GO" id="GO:0071949">
    <property type="term" value="F:FAD binding"/>
    <property type="evidence" value="ECO:0007669"/>
    <property type="project" value="InterPro"/>
</dbReference>
<dbReference type="Gene3D" id="3.50.50.60">
    <property type="entry name" value="FAD/NAD(P)-binding domain"/>
    <property type="match status" value="1"/>
</dbReference>
<dbReference type="SUPFAM" id="SSF51905">
    <property type="entry name" value="FAD/NAD(P)-binding domain"/>
    <property type="match status" value="1"/>
</dbReference>
<organism evidence="2 3">
    <name type="scientific">Cysteiniphilum litorale</name>
    <dbReference type="NCBI Taxonomy" id="2056700"/>
    <lineage>
        <taxon>Bacteria</taxon>
        <taxon>Pseudomonadati</taxon>
        <taxon>Pseudomonadota</taxon>
        <taxon>Gammaproteobacteria</taxon>
        <taxon>Thiotrichales</taxon>
        <taxon>Fastidiosibacteraceae</taxon>
        <taxon>Cysteiniphilum</taxon>
    </lineage>
</organism>
<dbReference type="OrthoDB" id="103324at2"/>
<dbReference type="Proteomes" id="UP000636949">
    <property type="component" value="Unassembled WGS sequence"/>
</dbReference>
<name>A0A8J2Z518_9GAMM</name>
<sequence>MNTRSNAFNTDVLIIGAGPSGTVAASILAQKGYQVTIIESSKFPRFSIGESLLPQAMEFLEHANLLPCIEDAHFQFKNGAAFFCQDHYTEFDFSQKFSAGFDSTFQVERSVFDKLLADQATQFGTTIIYEQQVIDIQLSDNSQMITTMDKSGKTHQYHARFVLDASGFARVLPNLLKLNLPSEFPPRMSVFTHINIALDQRLFDQNKILITVHPTHSNIWFWLIPLSPTKYSLGVVGEPHLLQQSEDEYEKILIALINETPSLSNILKEVSFDMPVRKIVGYAQDVSTLHGTGYALLGNAGEFLDPIFSSGVTIALKSAVLAAETLDKSLKGERVNWQQDFALPLQKGVNTFKSYVRAWYTGELQQIIFSHTQPPEIKAKICSILAGYAWDETNDYATDAKRKLSVLAKVCSHLQ</sequence>
<dbReference type="InterPro" id="IPR002938">
    <property type="entry name" value="FAD-bd"/>
</dbReference>
<reference evidence="2" key="1">
    <citation type="journal article" date="2014" name="Int. J. Syst. Evol. Microbiol.">
        <title>Complete genome sequence of Corynebacterium casei LMG S-19264T (=DSM 44701T), isolated from a smear-ripened cheese.</title>
        <authorList>
            <consortium name="US DOE Joint Genome Institute (JGI-PGF)"/>
            <person name="Walter F."/>
            <person name="Albersmeier A."/>
            <person name="Kalinowski J."/>
            <person name="Ruckert C."/>
        </authorList>
    </citation>
    <scope>NUCLEOTIDE SEQUENCE</scope>
    <source>
        <strain evidence="2">CGMCC 1.15758</strain>
    </source>
</reference>
<reference evidence="2" key="2">
    <citation type="submission" date="2020-09" db="EMBL/GenBank/DDBJ databases">
        <authorList>
            <person name="Sun Q."/>
            <person name="Zhou Y."/>
        </authorList>
    </citation>
    <scope>NUCLEOTIDE SEQUENCE</scope>
    <source>
        <strain evidence="2">CGMCC 1.15758</strain>
    </source>
</reference>
<dbReference type="PANTHER" id="PTHR43747:SF1">
    <property type="entry name" value="SLR1998 PROTEIN"/>
    <property type="match status" value="1"/>
</dbReference>
<dbReference type="EMBL" id="BMJS01000020">
    <property type="protein sequence ID" value="GGG00835.1"/>
    <property type="molecule type" value="Genomic_DNA"/>
</dbReference>
<dbReference type="AlphaFoldDB" id="A0A8J2Z518"/>
<evidence type="ECO:0000313" key="2">
    <source>
        <dbReference type="EMBL" id="GGG00835.1"/>
    </source>
</evidence>
<evidence type="ECO:0000313" key="3">
    <source>
        <dbReference type="Proteomes" id="UP000636949"/>
    </source>
</evidence>
<dbReference type="RefSeq" id="WP_117003049.1">
    <property type="nucleotide sequence ID" value="NZ_BMJS01000020.1"/>
</dbReference>
<protein>
    <submittedName>
        <fullName evidence="2">Dehydrogenase</fullName>
    </submittedName>
</protein>
<dbReference type="InterPro" id="IPR036188">
    <property type="entry name" value="FAD/NAD-bd_sf"/>
</dbReference>
<feature type="domain" description="FAD-binding" evidence="1">
    <location>
        <begin position="10"/>
        <end position="336"/>
    </location>
</feature>
<dbReference type="InterPro" id="IPR050816">
    <property type="entry name" value="Flavin-dep_Halogenase_NPB"/>
</dbReference>
<dbReference type="PANTHER" id="PTHR43747">
    <property type="entry name" value="FAD-BINDING PROTEIN"/>
    <property type="match status" value="1"/>
</dbReference>
<keyword evidence="3" id="KW-1185">Reference proteome</keyword>
<dbReference type="Pfam" id="PF01494">
    <property type="entry name" value="FAD_binding_3"/>
    <property type="match status" value="1"/>
</dbReference>
<evidence type="ECO:0000259" key="1">
    <source>
        <dbReference type="Pfam" id="PF01494"/>
    </source>
</evidence>
<gene>
    <name evidence="2" type="ORF">GCM10010995_17780</name>
</gene>
<accession>A0A8J2Z518</accession>
<proteinExistence type="predicted"/>